<organism evidence="6">
    <name type="scientific">Vecturithrix granuli</name>
    <dbReference type="NCBI Taxonomy" id="1499967"/>
    <lineage>
        <taxon>Bacteria</taxon>
        <taxon>Candidatus Moduliflexota</taxon>
        <taxon>Candidatus Vecturitrichia</taxon>
        <taxon>Candidatus Vecturitrichales</taxon>
        <taxon>Candidatus Vecturitrichaceae</taxon>
        <taxon>Candidatus Vecturithrix</taxon>
    </lineage>
</organism>
<dbReference type="SUPFAM" id="SSF53850">
    <property type="entry name" value="Periplasmic binding protein-like II"/>
    <property type="match status" value="2"/>
</dbReference>
<accession>A0A081BZ23</accession>
<gene>
    <name evidence="6" type="ORF">U27_04545</name>
</gene>
<dbReference type="InterPro" id="IPR039424">
    <property type="entry name" value="SBP_5"/>
</dbReference>
<dbReference type="InterPro" id="IPR023765">
    <property type="entry name" value="SBP_5_CS"/>
</dbReference>
<dbReference type="AlphaFoldDB" id="A0A081BZ23"/>
<dbReference type="InterPro" id="IPR000914">
    <property type="entry name" value="SBP_5_dom"/>
</dbReference>
<dbReference type="EMBL" id="DF820466">
    <property type="protein sequence ID" value="GAK57578.1"/>
    <property type="molecule type" value="Genomic_DNA"/>
</dbReference>
<evidence type="ECO:0000256" key="3">
    <source>
        <dbReference type="ARBA" id="ARBA00022729"/>
    </source>
</evidence>
<comment type="similarity">
    <text evidence="1">Belongs to the bacterial solute-binding protein 5 family.</text>
</comment>
<feature type="domain" description="Solute-binding protein family 5" evidence="5">
    <location>
        <begin position="322"/>
        <end position="541"/>
    </location>
</feature>
<keyword evidence="3 4" id="KW-0732">Signal</keyword>
<evidence type="ECO:0000259" key="5">
    <source>
        <dbReference type="Pfam" id="PF00496"/>
    </source>
</evidence>
<dbReference type="HOGENOM" id="CLU_472289_0_0_0"/>
<feature type="signal peptide" evidence="4">
    <location>
        <begin position="1"/>
        <end position="27"/>
    </location>
</feature>
<sequence length="546" mass="60780">MKKTKLFVCVCLVQLMVISLLATGALAAGPMNSNPLSDVRVRQAIAYAIDMDTIVETLLEGKALVADSQTPNGAWKTEGLNPYAYNPEKAKELLAAANWDPNYTLDAVVYYGDQLTVDFMTAIQAYLDAVGIKMNFRKLEGDLATQLWTAPADPINGPSAVDWDICYGAVAAMAMQEFYQRYRTGEKSNSHTPGDPELDALIDAINASADPTVQKAAFAELQKYENENLFAIPLYYQQMFIYESDRLNLNGGKYGNPQYNYDWNIVNWTVTPDKDGKQVLYTNTAPVEFFETPWFNPGIYMASKVVFDRLLLADETMTPSKGNLASEYSLSEDGLTLIFTLKDGLKWHDGSDLTAEDIKWSIEYALKVPVLHPVFAKTFKSLEGAQAFADGTAAAITGIMIDGNKITLKFAQLDPNVLLTFSQFAPLPKKYFTDIDPLQFQQAPFWQKPIGSGPFKIKEVQMNDYTVMVPFENYHGGVAKIEEMILYPSGENDANVVKNAAAGKLDYGYTKNVGDVMALEEMDHMRVIAVDIPYTRSLFINKFPKK</sequence>
<dbReference type="PANTHER" id="PTHR30290">
    <property type="entry name" value="PERIPLASMIC BINDING COMPONENT OF ABC TRANSPORTER"/>
    <property type="match status" value="1"/>
</dbReference>
<name>A0A081BZ23_VECG1</name>
<protein>
    <submittedName>
        <fullName evidence="6">ABC transporter substrate-binding protein-oligopeptide transport</fullName>
    </submittedName>
</protein>
<dbReference type="GO" id="GO:1904680">
    <property type="term" value="F:peptide transmembrane transporter activity"/>
    <property type="evidence" value="ECO:0007669"/>
    <property type="project" value="TreeGrafter"/>
</dbReference>
<evidence type="ECO:0000256" key="1">
    <source>
        <dbReference type="ARBA" id="ARBA00005695"/>
    </source>
</evidence>
<evidence type="ECO:0000313" key="6">
    <source>
        <dbReference type="EMBL" id="GAK57578.1"/>
    </source>
</evidence>
<reference evidence="6" key="1">
    <citation type="journal article" date="2015" name="PeerJ">
        <title>First genomic representation of candidate bacterial phylum KSB3 points to enhanced environmental sensing as a trigger of wastewater bulking.</title>
        <authorList>
            <person name="Sekiguchi Y."/>
            <person name="Ohashi A."/>
            <person name="Parks D.H."/>
            <person name="Yamauchi T."/>
            <person name="Tyson G.W."/>
            <person name="Hugenholtz P."/>
        </authorList>
    </citation>
    <scope>NUCLEOTIDE SEQUENCE [LARGE SCALE GENOMIC DNA]</scope>
</reference>
<keyword evidence="2" id="KW-0813">Transport</keyword>
<dbReference type="Pfam" id="PF00496">
    <property type="entry name" value="SBP_bac_5"/>
    <property type="match status" value="2"/>
</dbReference>
<dbReference type="Gene3D" id="3.10.105.10">
    <property type="entry name" value="Dipeptide-binding Protein, Domain 3"/>
    <property type="match status" value="1"/>
</dbReference>
<feature type="chain" id="PRO_5001755480" evidence="4">
    <location>
        <begin position="28"/>
        <end position="546"/>
    </location>
</feature>
<evidence type="ECO:0000313" key="7">
    <source>
        <dbReference type="Proteomes" id="UP000030661"/>
    </source>
</evidence>
<dbReference type="STRING" id="1499967.U27_04545"/>
<keyword evidence="7" id="KW-1185">Reference proteome</keyword>
<dbReference type="Proteomes" id="UP000030661">
    <property type="component" value="Unassembled WGS sequence"/>
</dbReference>
<dbReference type="eggNOG" id="COG0747">
    <property type="taxonomic scope" value="Bacteria"/>
</dbReference>
<dbReference type="CDD" id="cd00995">
    <property type="entry name" value="PBP2_NikA_DppA_OppA_like"/>
    <property type="match status" value="1"/>
</dbReference>
<dbReference type="PROSITE" id="PS01040">
    <property type="entry name" value="SBP_BACTERIAL_5"/>
    <property type="match status" value="1"/>
</dbReference>
<proteinExistence type="inferred from homology"/>
<feature type="domain" description="Solute-binding protein family 5" evidence="5">
    <location>
        <begin position="31"/>
        <end position="144"/>
    </location>
</feature>
<dbReference type="PANTHER" id="PTHR30290:SF9">
    <property type="entry name" value="OLIGOPEPTIDE-BINDING PROTEIN APPA"/>
    <property type="match status" value="1"/>
</dbReference>
<dbReference type="GO" id="GO:0015833">
    <property type="term" value="P:peptide transport"/>
    <property type="evidence" value="ECO:0007669"/>
    <property type="project" value="TreeGrafter"/>
</dbReference>
<evidence type="ECO:0000256" key="4">
    <source>
        <dbReference type="SAM" id="SignalP"/>
    </source>
</evidence>
<dbReference type="Gene3D" id="3.40.190.10">
    <property type="entry name" value="Periplasmic binding protein-like II"/>
    <property type="match status" value="1"/>
</dbReference>
<evidence type="ECO:0000256" key="2">
    <source>
        <dbReference type="ARBA" id="ARBA00022448"/>
    </source>
</evidence>